<dbReference type="GO" id="GO:0005737">
    <property type="term" value="C:cytoplasm"/>
    <property type="evidence" value="ECO:0007669"/>
    <property type="project" value="TreeGrafter"/>
</dbReference>
<dbReference type="AlphaFoldDB" id="A0A1B9Q753"/>
<dbReference type="PANTHER" id="PTHR43441">
    <property type="entry name" value="RIBOSOMAL-PROTEIN-SERINE ACETYLTRANSFERASE"/>
    <property type="match status" value="1"/>
</dbReference>
<dbReference type="SUPFAM" id="SSF55729">
    <property type="entry name" value="Acyl-CoA N-acyltransferases (Nat)"/>
    <property type="match status" value="1"/>
</dbReference>
<proteinExistence type="predicted"/>
<evidence type="ECO:0000313" key="2">
    <source>
        <dbReference type="EMBL" id="PME68763.1"/>
    </source>
</evidence>
<gene>
    <name evidence="2" type="ORF">BCV30_22810</name>
</gene>
<dbReference type="InterPro" id="IPR000182">
    <property type="entry name" value="GNAT_dom"/>
</dbReference>
<dbReference type="Pfam" id="PF13302">
    <property type="entry name" value="Acetyltransf_3"/>
    <property type="match status" value="1"/>
</dbReference>
<organism evidence="2 3">
    <name type="scientific">Vibrio lentus</name>
    <dbReference type="NCBI Taxonomy" id="136468"/>
    <lineage>
        <taxon>Bacteria</taxon>
        <taxon>Pseudomonadati</taxon>
        <taxon>Pseudomonadota</taxon>
        <taxon>Gammaproteobacteria</taxon>
        <taxon>Vibrionales</taxon>
        <taxon>Vibrionaceae</taxon>
        <taxon>Vibrio</taxon>
    </lineage>
</organism>
<reference evidence="3" key="1">
    <citation type="submission" date="2016-07" db="EMBL/GenBank/DDBJ databases">
        <title>Nontailed viruses are major unrecognized killers of bacteria in the ocean.</title>
        <authorList>
            <person name="Kauffman K."/>
            <person name="Hussain F."/>
            <person name="Yang J."/>
            <person name="Arevalo P."/>
            <person name="Brown J."/>
            <person name="Cutler M."/>
            <person name="Kelly L."/>
            <person name="Polz M.F."/>
        </authorList>
    </citation>
    <scope>NUCLEOTIDE SEQUENCE [LARGE SCALE GENOMIC DNA]</scope>
    <source>
        <strain evidence="3">10N.286.55.C1</strain>
    </source>
</reference>
<dbReference type="InterPro" id="IPR051908">
    <property type="entry name" value="Ribosomal_N-acetyltransferase"/>
</dbReference>
<dbReference type="EMBL" id="MCSI01000082">
    <property type="protein sequence ID" value="PME68763.1"/>
    <property type="molecule type" value="Genomic_DNA"/>
</dbReference>
<evidence type="ECO:0000313" key="3">
    <source>
        <dbReference type="Proteomes" id="UP000235778"/>
    </source>
</evidence>
<dbReference type="GO" id="GO:1990189">
    <property type="term" value="F:protein N-terminal-serine acetyltransferase activity"/>
    <property type="evidence" value="ECO:0007669"/>
    <property type="project" value="TreeGrafter"/>
</dbReference>
<dbReference type="Proteomes" id="UP000235778">
    <property type="component" value="Unassembled WGS sequence"/>
</dbReference>
<feature type="domain" description="N-acetyltransferase" evidence="1">
    <location>
        <begin position="9"/>
        <end position="147"/>
    </location>
</feature>
<accession>A0A1B9Q753</accession>
<dbReference type="GO" id="GO:0008999">
    <property type="term" value="F:protein-N-terminal-alanine acetyltransferase activity"/>
    <property type="evidence" value="ECO:0007669"/>
    <property type="project" value="TreeGrafter"/>
</dbReference>
<comment type="caution">
    <text evidence="2">The sequence shown here is derived from an EMBL/GenBank/DDBJ whole genome shotgun (WGS) entry which is preliminary data.</text>
</comment>
<dbReference type="PANTHER" id="PTHR43441:SF2">
    <property type="entry name" value="FAMILY ACETYLTRANSFERASE, PUTATIVE (AFU_ORTHOLOGUE AFUA_7G00850)-RELATED"/>
    <property type="match status" value="1"/>
</dbReference>
<evidence type="ECO:0000259" key="1">
    <source>
        <dbReference type="Pfam" id="PF13302"/>
    </source>
</evidence>
<protein>
    <submittedName>
        <fullName evidence="2">Ribosomal-protein-serine acetyltransferase</fullName>
    </submittedName>
</protein>
<keyword evidence="2" id="KW-0808">Transferase</keyword>
<name>A0A1B9Q753_9VIBR</name>
<sequence length="175" mass="19736">MERFISKDIVLRELEVSDASALLNAVEYSRVNLSKYMPWEKSIVDLTSAQSYIESRVNSGDEGSEWFAIYFKNQFGGVFGIKSIDFDSKACELGYWLSDNARGNRVIGQVLDVVIPYLLNDHAVRVVEFHCLESNSASIKIVKRAGATLKRKICNTLDVPNKEQLMCIYALEVQA</sequence>
<dbReference type="InterPro" id="IPR016181">
    <property type="entry name" value="Acyl_CoA_acyltransferase"/>
</dbReference>
<dbReference type="RefSeq" id="WP_017107328.1">
    <property type="nucleotide sequence ID" value="NZ_MAKA01000201.1"/>
</dbReference>
<dbReference type="Gene3D" id="3.40.630.30">
    <property type="match status" value="1"/>
</dbReference>